<keyword evidence="3" id="KW-0560">Oxidoreductase</keyword>
<evidence type="ECO:0000256" key="1">
    <source>
        <dbReference type="ARBA" id="ARBA00007825"/>
    </source>
</evidence>
<reference evidence="5 6" key="1">
    <citation type="submission" date="2019-12" db="EMBL/GenBank/DDBJ databases">
        <title>Genomic-based taxomic classification of the family Erythrobacteraceae.</title>
        <authorList>
            <person name="Xu L."/>
        </authorList>
    </citation>
    <scope>NUCLEOTIDE SEQUENCE [LARGE SCALE GENOMIC DNA]</scope>
    <source>
        <strain evidence="5 6">DSM 16225</strain>
    </source>
</reference>
<dbReference type="InterPro" id="IPR000627">
    <property type="entry name" value="Intradiol_dOase_C"/>
</dbReference>
<evidence type="ECO:0000256" key="2">
    <source>
        <dbReference type="ARBA" id="ARBA00022964"/>
    </source>
</evidence>
<dbReference type="Gene3D" id="2.60.130.10">
    <property type="entry name" value="Aromatic compound dioxygenase"/>
    <property type="match status" value="1"/>
</dbReference>
<proteinExistence type="inferred from homology"/>
<name>A0A844Y4E5_9SPHN</name>
<dbReference type="PANTHER" id="PTHR33711">
    <property type="entry name" value="DIOXYGENASE, PUTATIVE (AFU_ORTHOLOGUE AFUA_2G02910)-RELATED"/>
    <property type="match status" value="1"/>
</dbReference>
<evidence type="ECO:0000313" key="5">
    <source>
        <dbReference type="EMBL" id="MXO52183.1"/>
    </source>
</evidence>
<sequence>MPAFSRRNFIVAGGAATIAAPVAGQDLLEVLGKSTPPQQLGPFYPTARPLDQDSDLTHVQGVHGTAQGDLLDVFGVVTNHDGSPLAGVTLDLWQANAVGRYMHGGDQREELPLDPYFQGSAVLVTDAQGRYRFRTIRPGIYAFGGTPRPRHIHFDIKSRQARLTTQMYFPGEKENAIEDIADESLLVARAADSLDAGGVEALRWDVRLPYG</sequence>
<feature type="domain" description="Intradiol ring-cleavage dioxygenases" evidence="4">
    <location>
        <begin position="73"/>
        <end position="101"/>
    </location>
</feature>
<comment type="caution">
    <text evidence="5">The sequence shown here is derived from an EMBL/GenBank/DDBJ whole genome shotgun (WGS) entry which is preliminary data.</text>
</comment>
<keyword evidence="6" id="KW-1185">Reference proteome</keyword>
<dbReference type="PANTHER" id="PTHR33711:SF10">
    <property type="entry name" value="INTRADIOL RING-CLEAVAGE DIOXYGENASES DOMAIN-CONTAINING PROTEIN"/>
    <property type="match status" value="1"/>
</dbReference>
<evidence type="ECO:0000256" key="3">
    <source>
        <dbReference type="ARBA" id="ARBA00023002"/>
    </source>
</evidence>
<dbReference type="EMBL" id="WTYF01000004">
    <property type="protein sequence ID" value="MXO52183.1"/>
    <property type="molecule type" value="Genomic_DNA"/>
</dbReference>
<evidence type="ECO:0000259" key="4">
    <source>
        <dbReference type="PROSITE" id="PS00083"/>
    </source>
</evidence>
<evidence type="ECO:0000313" key="6">
    <source>
        <dbReference type="Proteomes" id="UP000444185"/>
    </source>
</evidence>
<organism evidence="5 6">
    <name type="scientific">Qipengyuania gaetbuli</name>
    <dbReference type="NCBI Taxonomy" id="266952"/>
    <lineage>
        <taxon>Bacteria</taxon>
        <taxon>Pseudomonadati</taxon>
        <taxon>Pseudomonadota</taxon>
        <taxon>Alphaproteobacteria</taxon>
        <taxon>Sphingomonadales</taxon>
        <taxon>Erythrobacteraceae</taxon>
        <taxon>Qipengyuania</taxon>
    </lineage>
</organism>
<dbReference type="AlphaFoldDB" id="A0A844Y4E5"/>
<dbReference type="Proteomes" id="UP000444185">
    <property type="component" value="Unassembled WGS sequence"/>
</dbReference>
<accession>A0A844Y4E5</accession>
<dbReference type="GO" id="GO:0008199">
    <property type="term" value="F:ferric iron binding"/>
    <property type="evidence" value="ECO:0007669"/>
    <property type="project" value="InterPro"/>
</dbReference>
<keyword evidence="2" id="KW-0223">Dioxygenase</keyword>
<dbReference type="GO" id="GO:0016702">
    <property type="term" value="F:oxidoreductase activity, acting on single donors with incorporation of molecular oxygen, incorporation of two atoms of oxygen"/>
    <property type="evidence" value="ECO:0007669"/>
    <property type="project" value="InterPro"/>
</dbReference>
<dbReference type="OrthoDB" id="9800887at2"/>
<dbReference type="SUPFAM" id="SSF49482">
    <property type="entry name" value="Aromatic compound dioxygenase"/>
    <property type="match status" value="1"/>
</dbReference>
<dbReference type="InterPro" id="IPR015889">
    <property type="entry name" value="Intradiol_dOase_core"/>
</dbReference>
<protein>
    <recommendedName>
        <fullName evidence="4">Intradiol ring-cleavage dioxygenases domain-containing protein</fullName>
    </recommendedName>
</protein>
<dbReference type="Pfam" id="PF00775">
    <property type="entry name" value="Dioxygenase_C"/>
    <property type="match status" value="1"/>
</dbReference>
<dbReference type="InterPro" id="IPR050770">
    <property type="entry name" value="Intradiol_RC_Dioxygenase"/>
</dbReference>
<gene>
    <name evidence="5" type="ORF">GRI42_12790</name>
</gene>
<dbReference type="PROSITE" id="PS00083">
    <property type="entry name" value="INTRADIOL_DIOXYGENAS"/>
    <property type="match status" value="1"/>
</dbReference>
<dbReference type="RefSeq" id="WP_160608846.1">
    <property type="nucleotide sequence ID" value="NZ_WTYF01000004.1"/>
</dbReference>
<comment type="similarity">
    <text evidence="1">Belongs to the intradiol ring-cleavage dioxygenase family.</text>
</comment>